<dbReference type="GO" id="GO:0005436">
    <property type="term" value="F:sodium:phosphate symporter activity"/>
    <property type="evidence" value="ECO:0007669"/>
    <property type="project" value="InterPro"/>
</dbReference>
<evidence type="ECO:0000256" key="5">
    <source>
        <dbReference type="ARBA" id="ARBA00022989"/>
    </source>
</evidence>
<dbReference type="AlphaFoldDB" id="A0A1D1V5E9"/>
<evidence type="ECO:0000313" key="9">
    <source>
        <dbReference type="EMBL" id="GAU95955.1"/>
    </source>
</evidence>
<gene>
    <name evidence="9" type="primary">RvY_07471-1</name>
    <name evidence="9" type="synonym">RvY_07471.1</name>
    <name evidence="9" type="ORF">RvY_07471</name>
</gene>
<keyword evidence="6 8" id="KW-0472">Membrane</keyword>
<keyword evidence="10" id="KW-1185">Reference proteome</keyword>
<feature type="transmembrane region" description="Helical" evidence="8">
    <location>
        <begin position="476"/>
        <end position="495"/>
    </location>
</feature>
<evidence type="ECO:0000256" key="1">
    <source>
        <dbReference type="ARBA" id="ARBA00004424"/>
    </source>
</evidence>
<dbReference type="NCBIfam" id="TIGR01013">
    <property type="entry name" value="2a58"/>
    <property type="match status" value="1"/>
</dbReference>
<organism evidence="9 10">
    <name type="scientific">Ramazzottius varieornatus</name>
    <name type="common">Water bear</name>
    <name type="synonym">Tardigrade</name>
    <dbReference type="NCBI Taxonomy" id="947166"/>
    <lineage>
        <taxon>Eukaryota</taxon>
        <taxon>Metazoa</taxon>
        <taxon>Ecdysozoa</taxon>
        <taxon>Tardigrada</taxon>
        <taxon>Eutardigrada</taxon>
        <taxon>Parachela</taxon>
        <taxon>Hypsibioidea</taxon>
        <taxon>Ramazzottiidae</taxon>
        <taxon>Ramazzottius</taxon>
    </lineage>
</organism>
<reference evidence="9 10" key="1">
    <citation type="journal article" date="2016" name="Nat. Commun.">
        <title>Extremotolerant tardigrade genome and improved radiotolerance of human cultured cells by tardigrade-unique protein.</title>
        <authorList>
            <person name="Hashimoto T."/>
            <person name="Horikawa D.D."/>
            <person name="Saito Y."/>
            <person name="Kuwahara H."/>
            <person name="Kozuka-Hata H."/>
            <person name="Shin-I T."/>
            <person name="Minakuchi Y."/>
            <person name="Ohishi K."/>
            <person name="Motoyama A."/>
            <person name="Aizu T."/>
            <person name="Enomoto A."/>
            <person name="Kondo K."/>
            <person name="Tanaka S."/>
            <person name="Hara Y."/>
            <person name="Koshikawa S."/>
            <person name="Sagara H."/>
            <person name="Miura T."/>
            <person name="Yokobori S."/>
            <person name="Miyagawa K."/>
            <person name="Suzuki Y."/>
            <person name="Kubo T."/>
            <person name="Oyama M."/>
            <person name="Kohara Y."/>
            <person name="Fujiyama A."/>
            <person name="Arakawa K."/>
            <person name="Katayama T."/>
            <person name="Toyoda A."/>
            <person name="Kunieda T."/>
        </authorList>
    </citation>
    <scope>NUCLEOTIDE SEQUENCE [LARGE SCALE GENOMIC DNA]</scope>
    <source>
        <strain evidence="9 10">YOKOZUNA-1</strain>
    </source>
</reference>
<feature type="transmembrane region" description="Helical" evidence="8">
    <location>
        <begin position="542"/>
        <end position="563"/>
    </location>
</feature>
<comment type="caution">
    <text evidence="9">The sequence shown here is derived from an EMBL/GenBank/DDBJ whole genome shotgun (WGS) entry which is preliminary data.</text>
</comment>
<sequence>MGTQREQSESSSGSNGSGGSTNRFRMKRITEAGGIDNANFTMGTDEVDGWNHVRLDDKQDASKTTAPSPLVISVATTENSAYDLTVPDVPDDGPAWSELTVARKVQRVVMAFVKIVLLLALLYFFICALDVLSSAFRLVAGRGAAGIFSEGSLLANPVAGLMVGVMVTVLLQSSSTTTSIIVAMVSSNVLEVHVATFIIMGANIGTSVTSTIVAMTQAGDKEIFRRAFAGGTVHDMFNWLTVLILLPLEWTTGFLYLLTDAITKPLEVPDAESAPGKVKGLQEITRPFTNLIVQINDSVLSAWAKDPNDTSKMMFRTCGSRNETLSDGTIVSEDLYCKHMFARASTLSDENVGVILLICSLVVICTSLIILVKVLSGMLKGSVAKVIHRTLNYDFPYPFTFLTGYLALAIGAGMTIIVQSSSVFTSTLTPLVGLGVISIERMYPLTLGSNIGTTATSVLAALASSASTFHNALQTSLIHLFFNLSGVFLWYTLWFMRRFPIGAAKFLGNTTAKYRWFALAYLLTVFIVIPGIVFLLSWLGPIYLAVVGSIALFIIACITVINVMQKHWPHHLPVTLQTWKWLPEPLRSLRPLDRLIRKTFRVVPCCRKIVADGAAENQAVVVAVPPVLDMYSTQPMFSVKSDSPLESKPTSVMLIRSGRLD</sequence>
<evidence type="ECO:0000256" key="3">
    <source>
        <dbReference type="ARBA" id="ARBA00022475"/>
    </source>
</evidence>
<evidence type="ECO:0000313" key="10">
    <source>
        <dbReference type="Proteomes" id="UP000186922"/>
    </source>
</evidence>
<name>A0A1D1V5E9_RAMVA</name>
<proteinExistence type="inferred from homology"/>
<dbReference type="PANTHER" id="PTHR10010:SF46">
    <property type="entry name" value="SODIUM-DEPENDENT PHOSPHATE TRANSPORT PROTEIN 2B"/>
    <property type="match status" value="1"/>
</dbReference>
<dbReference type="Pfam" id="PF02690">
    <property type="entry name" value="Na_Pi_cotrans"/>
    <property type="match status" value="2"/>
</dbReference>
<feature type="compositionally biased region" description="Low complexity" evidence="7">
    <location>
        <begin position="1"/>
        <end position="14"/>
    </location>
</feature>
<dbReference type="GO" id="GO:0016324">
    <property type="term" value="C:apical plasma membrane"/>
    <property type="evidence" value="ECO:0007669"/>
    <property type="project" value="UniProtKB-SubCell"/>
</dbReference>
<evidence type="ECO:0000256" key="2">
    <source>
        <dbReference type="ARBA" id="ARBA00005808"/>
    </source>
</evidence>
<evidence type="ECO:0000256" key="7">
    <source>
        <dbReference type="SAM" id="MobiDB-lite"/>
    </source>
</evidence>
<dbReference type="EMBL" id="BDGG01000003">
    <property type="protein sequence ID" value="GAU95955.1"/>
    <property type="molecule type" value="Genomic_DNA"/>
</dbReference>
<feature type="transmembrane region" description="Helical" evidence="8">
    <location>
        <begin position="451"/>
        <end position="470"/>
    </location>
</feature>
<feature type="transmembrane region" description="Helical" evidence="8">
    <location>
        <begin position="352"/>
        <end position="375"/>
    </location>
</feature>
<feature type="transmembrane region" description="Helical" evidence="8">
    <location>
        <begin position="192"/>
        <end position="215"/>
    </location>
</feature>
<dbReference type="InterPro" id="IPR003841">
    <property type="entry name" value="Na/Pi_transpt"/>
</dbReference>
<dbReference type="GO" id="GO:0044341">
    <property type="term" value="P:sodium-dependent phosphate transport"/>
    <property type="evidence" value="ECO:0007669"/>
    <property type="project" value="InterPro"/>
</dbReference>
<accession>A0A1D1V5E9</accession>
<keyword evidence="5 8" id="KW-1133">Transmembrane helix</keyword>
<comment type="subcellular location">
    <subcellularLocation>
        <location evidence="1">Apical cell membrane</location>
        <topology evidence="1">Multi-pass membrane protein</topology>
    </subcellularLocation>
</comment>
<feature type="transmembrane region" description="Helical" evidence="8">
    <location>
        <begin position="395"/>
        <end position="417"/>
    </location>
</feature>
<evidence type="ECO:0000256" key="8">
    <source>
        <dbReference type="SAM" id="Phobius"/>
    </source>
</evidence>
<keyword evidence="3" id="KW-1003">Cell membrane</keyword>
<dbReference type="Proteomes" id="UP000186922">
    <property type="component" value="Unassembled WGS sequence"/>
</dbReference>
<feature type="transmembrane region" description="Helical" evidence="8">
    <location>
        <begin position="516"/>
        <end position="536"/>
    </location>
</feature>
<protein>
    <recommendedName>
        <fullName evidence="11">Sodium-dependent phosphate transport protein 2B</fullName>
    </recommendedName>
</protein>
<evidence type="ECO:0008006" key="11">
    <source>
        <dbReference type="Google" id="ProtNLM"/>
    </source>
</evidence>
<evidence type="ECO:0000256" key="4">
    <source>
        <dbReference type="ARBA" id="ARBA00022692"/>
    </source>
</evidence>
<feature type="region of interest" description="Disordered" evidence="7">
    <location>
        <begin position="1"/>
        <end position="24"/>
    </location>
</feature>
<dbReference type="PANTHER" id="PTHR10010">
    <property type="entry name" value="SOLUTE CARRIER FAMILY 34 SODIUM PHOSPHATE , MEMBER 2-RELATED"/>
    <property type="match status" value="1"/>
</dbReference>
<comment type="similarity">
    <text evidence="2">Belongs to the SLC34A transporter family.</text>
</comment>
<evidence type="ECO:0000256" key="6">
    <source>
        <dbReference type="ARBA" id="ARBA00023136"/>
    </source>
</evidence>
<feature type="transmembrane region" description="Helical" evidence="8">
    <location>
        <begin position="108"/>
        <end position="132"/>
    </location>
</feature>
<dbReference type="STRING" id="947166.A0A1D1V5E9"/>
<feature type="transmembrane region" description="Helical" evidence="8">
    <location>
        <begin position="153"/>
        <end position="172"/>
    </location>
</feature>
<dbReference type="OrthoDB" id="76259at2759"/>
<keyword evidence="4 8" id="KW-0812">Transmembrane</keyword>
<feature type="transmembrane region" description="Helical" evidence="8">
    <location>
        <begin position="236"/>
        <end position="258"/>
    </location>
</feature>